<accession>A0A220S2P7</accession>
<protein>
    <submittedName>
        <fullName evidence="1">Uncharacterized protein</fullName>
    </submittedName>
</protein>
<dbReference type="Proteomes" id="UP000198238">
    <property type="component" value="Chromosome"/>
</dbReference>
<proteinExistence type="predicted"/>
<gene>
    <name evidence="1" type="ORF">BG910_08385</name>
</gene>
<evidence type="ECO:0000313" key="1">
    <source>
        <dbReference type="EMBL" id="ASK27754.1"/>
    </source>
</evidence>
<name>A0A220S2P7_9NEIS</name>
<sequence length="75" mass="8355">MNFRADRVGIVAKFGGVFVDNLCRQVEISEGVRPSEKLFVECSGSAKHTCRQSIQTAFSRRMLLIFAKVSASFLL</sequence>
<dbReference type="EMBL" id="CP022278">
    <property type="protein sequence ID" value="ASK27754.1"/>
    <property type="molecule type" value="Genomic_DNA"/>
</dbReference>
<keyword evidence="2" id="KW-1185">Reference proteome</keyword>
<reference evidence="1 2" key="1">
    <citation type="submission" date="2017-06" db="EMBL/GenBank/DDBJ databases">
        <title>Neisseria chenwenguii sp. nov., isolated from the intestinal contents of Tibetan Plateau Pika in Yushu, Qinghai Province, China.</title>
        <authorList>
            <person name="Zhang G."/>
        </authorList>
    </citation>
    <scope>NUCLEOTIDE SEQUENCE [LARGE SCALE GENOMIC DNA]</scope>
    <source>
        <strain evidence="1 2">10023</strain>
    </source>
</reference>
<dbReference type="AlphaFoldDB" id="A0A220S2P7"/>
<organism evidence="1 2">
    <name type="scientific">Neisseria chenwenguii</name>
    <dbReference type="NCBI Taxonomy" id="1853278"/>
    <lineage>
        <taxon>Bacteria</taxon>
        <taxon>Pseudomonadati</taxon>
        <taxon>Pseudomonadota</taxon>
        <taxon>Betaproteobacteria</taxon>
        <taxon>Neisseriales</taxon>
        <taxon>Neisseriaceae</taxon>
        <taxon>Neisseria</taxon>
    </lineage>
</organism>
<dbReference type="KEGG" id="nei:BG910_08385"/>
<evidence type="ECO:0000313" key="2">
    <source>
        <dbReference type="Proteomes" id="UP000198238"/>
    </source>
</evidence>